<evidence type="ECO:0000313" key="2">
    <source>
        <dbReference type="EMBL" id="SPD87992.1"/>
    </source>
</evidence>
<gene>
    <name evidence="2" type="ORF">MPLG2_2962</name>
</gene>
<dbReference type="Gene3D" id="1.25.40.10">
    <property type="entry name" value="Tetratricopeptide repeat domain"/>
    <property type="match status" value="1"/>
</dbReference>
<keyword evidence="3" id="KW-1185">Reference proteome</keyword>
<dbReference type="KEGG" id="mgg:MPLG2_2962"/>
<dbReference type="SUPFAM" id="SSF48452">
    <property type="entry name" value="TPR-like"/>
    <property type="match status" value="1"/>
</dbReference>
<reference evidence="2 3" key="1">
    <citation type="submission" date="2018-02" db="EMBL/GenBank/DDBJ databases">
        <authorList>
            <person name="Cohen D.B."/>
            <person name="Kent A.D."/>
        </authorList>
    </citation>
    <scope>NUCLEOTIDE SEQUENCE [LARGE SCALE GENOMIC DNA]</scope>
    <source>
        <strain evidence="2">1</strain>
    </source>
</reference>
<dbReference type="Pfam" id="PF13432">
    <property type="entry name" value="TPR_16"/>
    <property type="match status" value="1"/>
</dbReference>
<name>A0A2N9JK75_9ACTN</name>
<dbReference type="InterPro" id="IPR019734">
    <property type="entry name" value="TPR_rpt"/>
</dbReference>
<accession>A0A2N9JK75</accession>
<dbReference type="SMART" id="SM00028">
    <property type="entry name" value="TPR"/>
    <property type="match status" value="2"/>
</dbReference>
<dbReference type="EMBL" id="LT985188">
    <property type="protein sequence ID" value="SPD87992.1"/>
    <property type="molecule type" value="Genomic_DNA"/>
</dbReference>
<dbReference type="AlphaFoldDB" id="A0A2N9JK75"/>
<protein>
    <recommendedName>
        <fullName evidence="4">Tetratricopeptide repeat protein</fullName>
    </recommendedName>
</protein>
<proteinExistence type="predicted"/>
<evidence type="ECO:0008006" key="4">
    <source>
        <dbReference type="Google" id="ProtNLM"/>
    </source>
</evidence>
<dbReference type="OrthoDB" id="3777470at2"/>
<organism evidence="2 3">
    <name type="scientific">Micropruina glycogenica</name>
    <dbReference type="NCBI Taxonomy" id="75385"/>
    <lineage>
        <taxon>Bacteria</taxon>
        <taxon>Bacillati</taxon>
        <taxon>Actinomycetota</taxon>
        <taxon>Actinomycetes</taxon>
        <taxon>Propionibacteriales</taxon>
        <taxon>Nocardioidaceae</taxon>
        <taxon>Micropruina</taxon>
    </lineage>
</organism>
<keyword evidence="1" id="KW-0802">TPR repeat</keyword>
<evidence type="ECO:0000256" key="1">
    <source>
        <dbReference type="PROSITE-ProRule" id="PRU00339"/>
    </source>
</evidence>
<feature type="repeat" description="TPR" evidence="1">
    <location>
        <begin position="146"/>
        <end position="179"/>
    </location>
</feature>
<evidence type="ECO:0000313" key="3">
    <source>
        <dbReference type="Proteomes" id="UP000238164"/>
    </source>
</evidence>
<dbReference type="PROSITE" id="PS50005">
    <property type="entry name" value="TPR"/>
    <property type="match status" value="1"/>
</dbReference>
<dbReference type="InterPro" id="IPR011990">
    <property type="entry name" value="TPR-like_helical_dom_sf"/>
</dbReference>
<dbReference type="Pfam" id="PF13424">
    <property type="entry name" value="TPR_12"/>
    <property type="match status" value="1"/>
</dbReference>
<dbReference type="Proteomes" id="UP000238164">
    <property type="component" value="Chromosome 1"/>
</dbReference>
<dbReference type="RefSeq" id="WP_105186600.1">
    <property type="nucleotide sequence ID" value="NZ_BAAAGO010000035.1"/>
</dbReference>
<sequence>MIDLTELWNFDDPAGSEQRLRAAQVEAPETEAAVLQTQVARALGLQGRYAEALAVLDGIECTDPEVTVRSLLERGRVYRSSGDVTAAAPMFEAAVAAADQGLEGLAIDAMHMVALTLKGDDQIAYTRGILDRARASRDPSARRWLASLLNNLGMAYSDQGEWQLALQTFEEALAERRTGSDLEATFAARWMVAWALRHLGRTAEARDAQLALQADLVAAGREDPYVHEELALLDQA</sequence>